<accession>A0ABT8N3K1</accession>
<dbReference type="SUPFAM" id="SSF52540">
    <property type="entry name" value="P-loop containing nucleoside triphosphate hydrolases"/>
    <property type="match status" value="1"/>
</dbReference>
<evidence type="ECO:0000313" key="4">
    <source>
        <dbReference type="Proteomes" id="UP001172055"/>
    </source>
</evidence>
<feature type="region of interest" description="Disordered" evidence="1">
    <location>
        <begin position="36"/>
        <end position="57"/>
    </location>
</feature>
<dbReference type="PANTHER" id="PTHR40072:SF1">
    <property type="entry name" value="MOLYBDOPTERIN-GUANINE DINUCLEOTIDE BIOSYNTHESIS ADAPTER PROTEIN"/>
    <property type="match status" value="1"/>
</dbReference>
<protein>
    <submittedName>
        <fullName evidence="3">Molybdopterin-guanine dinucleotide biosynthesis protein B</fullName>
    </submittedName>
</protein>
<reference evidence="3 4" key="1">
    <citation type="submission" date="2023-06" db="EMBL/GenBank/DDBJ databases">
        <title>Novel species in genus Planococcus.</title>
        <authorList>
            <person name="Ning S."/>
        </authorList>
    </citation>
    <scope>NUCLEOTIDE SEQUENCE [LARGE SCALE GENOMIC DNA]</scope>
    <source>
        <strain evidence="3 4">N028</strain>
    </source>
</reference>
<keyword evidence="4" id="KW-1185">Reference proteome</keyword>
<organism evidence="3 4">
    <name type="scientific">Planococcus shixiaomingii</name>
    <dbReference type="NCBI Taxonomy" id="3058393"/>
    <lineage>
        <taxon>Bacteria</taxon>
        <taxon>Bacillati</taxon>
        <taxon>Bacillota</taxon>
        <taxon>Bacilli</taxon>
        <taxon>Bacillales</taxon>
        <taxon>Caryophanaceae</taxon>
        <taxon>Planococcus</taxon>
    </lineage>
</organism>
<dbReference type="Proteomes" id="UP001172055">
    <property type="component" value="Unassembled WGS sequence"/>
</dbReference>
<dbReference type="InterPro" id="IPR027417">
    <property type="entry name" value="P-loop_NTPase"/>
</dbReference>
<name>A0ABT8N3K1_9BACL</name>
<dbReference type="InterPro" id="IPR052539">
    <property type="entry name" value="MGD_biosynthesis_adapter"/>
</dbReference>
<gene>
    <name evidence="3" type="primary">mobB</name>
    <name evidence="3" type="ORF">QWY14_10840</name>
</gene>
<dbReference type="EMBL" id="JAUJWV010000001">
    <property type="protein sequence ID" value="MDN7242299.1"/>
    <property type="molecule type" value="Genomic_DNA"/>
</dbReference>
<evidence type="ECO:0000313" key="3">
    <source>
        <dbReference type="EMBL" id="MDN7242299.1"/>
    </source>
</evidence>
<evidence type="ECO:0000259" key="2">
    <source>
        <dbReference type="Pfam" id="PF03205"/>
    </source>
</evidence>
<dbReference type="RefSeq" id="WP_301723813.1">
    <property type="nucleotide sequence ID" value="NZ_JAUJWV010000001.1"/>
</dbReference>
<dbReference type="PANTHER" id="PTHR40072">
    <property type="entry name" value="MOLYBDOPTERIN-GUANINE DINUCLEOTIDE BIOSYNTHESIS ADAPTER PROTEIN-RELATED"/>
    <property type="match status" value="1"/>
</dbReference>
<feature type="domain" description="Molybdopterin-guanine dinucleotide biosynthesis protein B (MobB)" evidence="2">
    <location>
        <begin position="6"/>
        <end position="136"/>
    </location>
</feature>
<dbReference type="InterPro" id="IPR004435">
    <property type="entry name" value="MobB_dom"/>
</dbReference>
<dbReference type="Pfam" id="PF03205">
    <property type="entry name" value="MobB"/>
    <property type="match status" value="1"/>
</dbReference>
<dbReference type="Gene3D" id="3.40.50.300">
    <property type="entry name" value="P-loop containing nucleotide triphosphate hydrolases"/>
    <property type="match status" value="1"/>
</dbReference>
<dbReference type="NCBIfam" id="TIGR00176">
    <property type="entry name" value="mobB"/>
    <property type="match status" value="1"/>
</dbReference>
<comment type="caution">
    <text evidence="3">The sequence shown here is derived from an EMBL/GenBank/DDBJ whole genome shotgun (WGS) entry which is preliminary data.</text>
</comment>
<proteinExistence type="predicted"/>
<evidence type="ECO:0000256" key="1">
    <source>
        <dbReference type="SAM" id="MobiDB-lite"/>
    </source>
</evidence>
<sequence length="173" mass="18902">MDTVKVLQVVGFKNSGKTALIEHLMGIAKENGKTVSTVKHHGHGGAPDMPSPTADSSRFFDQGAASSIVYGGGVIQLHQRKEAADLEELLEMASLAGPDVVFVEGFKEAPCDKIVLIRSEVDWEELKELKGIVLVVVPESLRMGGVGTVERNDLQQLKKWFLNWMEGEEDESI</sequence>